<dbReference type="EMBL" id="QEAN01000321">
    <property type="protein sequence ID" value="TPX40232.1"/>
    <property type="molecule type" value="Genomic_DNA"/>
</dbReference>
<keyword evidence="2" id="KW-1185">Reference proteome</keyword>
<evidence type="ECO:0000313" key="2">
    <source>
        <dbReference type="Proteomes" id="UP000317494"/>
    </source>
</evidence>
<dbReference type="VEuPathDB" id="FungiDB:SeMB42_g06089"/>
<accession>A0A507CKA2</accession>
<reference evidence="1 2" key="1">
    <citation type="journal article" date="2019" name="Sci. Rep.">
        <title>Comparative genomics of chytrid fungi reveal insights into the obligate biotrophic and pathogenic lifestyle of Synchytrium endobioticum.</title>
        <authorList>
            <person name="van de Vossenberg B.T.L.H."/>
            <person name="Warris S."/>
            <person name="Nguyen H.D.T."/>
            <person name="van Gent-Pelzer M.P.E."/>
            <person name="Joly D.L."/>
            <person name="van de Geest H.C."/>
            <person name="Bonants P.J.M."/>
            <person name="Smith D.S."/>
            <person name="Levesque C.A."/>
            <person name="van der Lee T.A.J."/>
        </authorList>
    </citation>
    <scope>NUCLEOTIDE SEQUENCE [LARGE SCALE GENOMIC DNA]</scope>
    <source>
        <strain evidence="1 2">MB42</strain>
    </source>
</reference>
<name>A0A507CKA2_9FUNG</name>
<sequence>MPFDRVIASFLILGFNRMASSIRFYSTWSYSDMAATKMVAVMSSKQLTHFLLSDLCPPTSTTLSGTSEDTLSIVILASYARCPDATCQDVLVGCYEKIQKGHHGNLLWQHFAFRLQKSHDCG</sequence>
<proteinExistence type="predicted"/>
<organism evidence="1 2">
    <name type="scientific">Synchytrium endobioticum</name>
    <dbReference type="NCBI Taxonomy" id="286115"/>
    <lineage>
        <taxon>Eukaryota</taxon>
        <taxon>Fungi</taxon>
        <taxon>Fungi incertae sedis</taxon>
        <taxon>Chytridiomycota</taxon>
        <taxon>Chytridiomycota incertae sedis</taxon>
        <taxon>Chytridiomycetes</taxon>
        <taxon>Synchytriales</taxon>
        <taxon>Synchytriaceae</taxon>
        <taxon>Synchytrium</taxon>
    </lineage>
</organism>
<evidence type="ECO:0000313" key="1">
    <source>
        <dbReference type="EMBL" id="TPX40232.1"/>
    </source>
</evidence>
<comment type="caution">
    <text evidence="1">The sequence shown here is derived from an EMBL/GenBank/DDBJ whole genome shotgun (WGS) entry which is preliminary data.</text>
</comment>
<protein>
    <submittedName>
        <fullName evidence="1">Uncharacterized protein</fullName>
    </submittedName>
</protein>
<dbReference type="Proteomes" id="UP000317494">
    <property type="component" value="Unassembled WGS sequence"/>
</dbReference>
<dbReference type="AlphaFoldDB" id="A0A507CKA2"/>
<gene>
    <name evidence="1" type="ORF">SeMB42_g06089</name>
</gene>